<reference evidence="2 3" key="1">
    <citation type="journal article" date="2006" name="Mol. Plant Microbe Interact.">
        <title>Identification of open reading frames unique to a select agent: Ralstonia solanacearum race 3 biovar 2.</title>
        <authorList>
            <person name="Gabriel D.W."/>
            <person name="Allen C."/>
            <person name="Schell M."/>
            <person name="Denny T.P."/>
            <person name="Greenberg J.T."/>
            <person name="Duan Y.P."/>
            <person name="Flores-Cruz Z."/>
            <person name="Huang Q."/>
            <person name="Clifford J.M."/>
            <person name="Presting G."/>
            <person name="Gonzalez E.T."/>
            <person name="Reddy J."/>
            <person name="Elphinstone J."/>
            <person name="Swanson J."/>
            <person name="Yao J."/>
            <person name="Mulholland V."/>
            <person name="Liu L."/>
            <person name="Farmerie W."/>
            <person name="Patnaikuni M."/>
            <person name="Balogh B."/>
            <person name="Norman D."/>
            <person name="Alvarez A."/>
            <person name="Castillo J.A."/>
            <person name="Jones J."/>
            <person name="Saddler G."/>
            <person name="Walunas T."/>
            <person name="Zhukov A."/>
            <person name="Mikhailova N."/>
        </authorList>
    </citation>
    <scope>NUCLEOTIDE SEQUENCE [LARGE SCALE GENOMIC DNA]</scope>
    <source>
        <strain evidence="2 3">UW551</strain>
    </source>
</reference>
<feature type="compositionally biased region" description="Low complexity" evidence="1">
    <location>
        <begin position="1"/>
        <end position="22"/>
    </location>
</feature>
<accession>A0AB33VFZ5</accession>
<evidence type="ECO:0000313" key="3">
    <source>
        <dbReference type="Proteomes" id="UP000005933"/>
    </source>
</evidence>
<dbReference type="Proteomes" id="UP000005933">
    <property type="component" value="Unassembled WGS sequence"/>
</dbReference>
<proteinExistence type="predicted"/>
<comment type="caution">
    <text evidence="2">The sequence shown here is derived from an EMBL/GenBank/DDBJ whole genome shotgun (WGS) entry which is preliminary data.</text>
</comment>
<sequence length="146" mass="15687">MPALVSSKPLSPLSPFSPPSRRTPSRHPHTGRRCMHEPNCSPQLLAFVRQRQLIAQLATQAGKTGKRVKAPAAATVQQLDIVSGLICETAEAACAQLLNVSAGLAGILQLLDLRSERSAECHSLHCLLAPLKGQLDRALNDVQKML</sequence>
<gene>
    <name evidence="2" type="ORF">RRSL_02886</name>
</gene>
<organism evidence="2 3">
    <name type="scientific">Ralstonia solanacearum (strain UW551)</name>
    <dbReference type="NCBI Taxonomy" id="342110"/>
    <lineage>
        <taxon>Bacteria</taxon>
        <taxon>Pseudomonadati</taxon>
        <taxon>Pseudomonadota</taxon>
        <taxon>Betaproteobacteria</taxon>
        <taxon>Burkholderiales</taxon>
        <taxon>Burkholderiaceae</taxon>
        <taxon>Ralstonia</taxon>
        <taxon>Ralstonia solanacearum species complex</taxon>
    </lineage>
</organism>
<name>A0AB33VFZ5_RALSU</name>
<dbReference type="InterPro" id="IPR009957">
    <property type="entry name" value="DUF1484"/>
</dbReference>
<evidence type="ECO:0008006" key="4">
    <source>
        <dbReference type="Google" id="ProtNLM"/>
    </source>
</evidence>
<feature type="compositionally biased region" description="Basic residues" evidence="1">
    <location>
        <begin position="23"/>
        <end position="33"/>
    </location>
</feature>
<protein>
    <recommendedName>
        <fullName evidence="4">DUF1484 domain-containing protein</fullName>
    </recommendedName>
</protein>
<dbReference type="Pfam" id="PF07363">
    <property type="entry name" value="DUF1484"/>
    <property type="match status" value="1"/>
</dbReference>
<evidence type="ECO:0000313" key="2">
    <source>
        <dbReference type="EMBL" id="EAP73091.1"/>
    </source>
</evidence>
<feature type="region of interest" description="Disordered" evidence="1">
    <location>
        <begin position="1"/>
        <end position="35"/>
    </location>
</feature>
<dbReference type="EMBL" id="AAKL01000019">
    <property type="protein sequence ID" value="EAP73091.1"/>
    <property type="molecule type" value="Genomic_DNA"/>
</dbReference>
<dbReference type="AlphaFoldDB" id="A0AB33VFZ5"/>
<evidence type="ECO:0000256" key="1">
    <source>
        <dbReference type="SAM" id="MobiDB-lite"/>
    </source>
</evidence>